<keyword evidence="3" id="KW-0677">Repeat</keyword>
<feature type="binding site" evidence="10">
    <location>
        <position position="14"/>
    </location>
    <ligand>
        <name>Zn(2+)</name>
        <dbReference type="ChEBI" id="CHEBI:29105"/>
    </ligand>
</feature>
<dbReference type="SMART" id="SM00355">
    <property type="entry name" value="ZnF_C2H2"/>
    <property type="match status" value="4"/>
</dbReference>
<feature type="binding site" evidence="10">
    <location>
        <position position="17"/>
    </location>
    <ligand>
        <name>Zn(2+)</name>
        <dbReference type="ChEBI" id="CHEBI:29105"/>
    </ligand>
</feature>
<dbReference type="Pfam" id="PF07776">
    <property type="entry name" value="zf-AD"/>
    <property type="match status" value="1"/>
</dbReference>
<feature type="compositionally biased region" description="Basic and acidic residues" evidence="11">
    <location>
        <begin position="514"/>
        <end position="528"/>
    </location>
</feature>
<dbReference type="PROSITE" id="PS50157">
    <property type="entry name" value="ZINC_FINGER_C2H2_2"/>
    <property type="match status" value="4"/>
</dbReference>
<evidence type="ECO:0000256" key="4">
    <source>
        <dbReference type="ARBA" id="ARBA00022771"/>
    </source>
</evidence>
<keyword evidence="7" id="KW-0804">Transcription</keyword>
<feature type="binding site" evidence="10">
    <location>
        <position position="63"/>
    </location>
    <ligand>
        <name>Zn(2+)</name>
        <dbReference type="ChEBI" id="CHEBI:29105"/>
    </ligand>
</feature>
<evidence type="ECO:0000259" key="13">
    <source>
        <dbReference type="PROSITE" id="PS51915"/>
    </source>
</evidence>
<feature type="binding site" evidence="10">
    <location>
        <position position="66"/>
    </location>
    <ligand>
        <name>Zn(2+)</name>
        <dbReference type="ChEBI" id="CHEBI:29105"/>
    </ligand>
</feature>
<dbReference type="GO" id="GO:0005634">
    <property type="term" value="C:nucleus"/>
    <property type="evidence" value="ECO:0007669"/>
    <property type="project" value="UniProtKB-SubCell"/>
</dbReference>
<dbReference type="Proteomes" id="UP000324832">
    <property type="component" value="Unassembled WGS sequence"/>
</dbReference>
<dbReference type="PROSITE" id="PS51915">
    <property type="entry name" value="ZAD"/>
    <property type="match status" value="1"/>
</dbReference>
<proteinExistence type="predicted"/>
<feature type="domain" description="C2H2-type" evidence="12">
    <location>
        <begin position="199"/>
        <end position="227"/>
    </location>
</feature>
<feature type="domain" description="C2H2-type" evidence="12">
    <location>
        <begin position="237"/>
        <end position="264"/>
    </location>
</feature>
<dbReference type="Gene3D" id="3.30.160.60">
    <property type="entry name" value="Classic Zinc Finger"/>
    <property type="match status" value="2"/>
</dbReference>
<feature type="region of interest" description="Disordered" evidence="11">
    <location>
        <begin position="491"/>
        <end position="697"/>
    </location>
</feature>
<dbReference type="InterPro" id="IPR013087">
    <property type="entry name" value="Znf_C2H2_type"/>
</dbReference>
<evidence type="ECO:0000256" key="9">
    <source>
        <dbReference type="PROSITE-ProRule" id="PRU00042"/>
    </source>
</evidence>
<dbReference type="SMART" id="SM00868">
    <property type="entry name" value="zf-AD"/>
    <property type="match status" value="1"/>
</dbReference>
<feature type="region of interest" description="Disordered" evidence="11">
    <location>
        <begin position="712"/>
        <end position="766"/>
    </location>
</feature>
<feature type="domain" description="C2H2-type" evidence="12">
    <location>
        <begin position="178"/>
        <end position="198"/>
    </location>
</feature>
<protein>
    <recommendedName>
        <fullName evidence="16">C2H2-type domain-containing protein</fullName>
    </recommendedName>
</protein>
<dbReference type="FunFam" id="3.30.160.60:FF:000110">
    <property type="entry name" value="Zinc finger protein-like"/>
    <property type="match status" value="1"/>
</dbReference>
<dbReference type="Gene3D" id="3.40.1800.20">
    <property type="match status" value="1"/>
</dbReference>
<dbReference type="SUPFAM" id="SSF57716">
    <property type="entry name" value="Glucocorticoid receptor-like (DNA-binding domain)"/>
    <property type="match status" value="1"/>
</dbReference>
<evidence type="ECO:0000259" key="12">
    <source>
        <dbReference type="PROSITE" id="PS50157"/>
    </source>
</evidence>
<feature type="compositionally biased region" description="Polar residues" evidence="11">
    <location>
        <begin position="532"/>
        <end position="543"/>
    </location>
</feature>
<reference evidence="14 15" key="1">
    <citation type="submission" date="2017-07" db="EMBL/GenBank/DDBJ databases">
        <authorList>
            <person name="Talla V."/>
            <person name="Backstrom N."/>
        </authorList>
    </citation>
    <scope>NUCLEOTIDE SEQUENCE [LARGE SCALE GENOMIC DNA]</scope>
</reference>
<evidence type="ECO:0000256" key="10">
    <source>
        <dbReference type="PROSITE-ProRule" id="PRU01263"/>
    </source>
</evidence>
<name>A0A5E4Q999_9NEOP</name>
<keyword evidence="5 10" id="KW-0862">Zinc</keyword>
<keyword evidence="6" id="KW-0805">Transcription regulation</keyword>
<dbReference type="PROSITE" id="PS00028">
    <property type="entry name" value="ZINC_FINGER_C2H2_1"/>
    <property type="match status" value="4"/>
</dbReference>
<sequence length="766" mass="85909">METRREALCGFNVCRFCLSPAGPLLNLYDKNQISKESTNLKLKILTCLSIEIFPSDKMPQYICARCKYFMTTFYEFKKICRQADEIILNYLQRGTPLRTMPYPRVLQKLFKNSTHIKTMKTVVEGSTVQVSSQDTSDTEDEDGNVYNVKINGPDDENNTACIKVVTSAEPEIPKGTRKGFSSVSKLTRHIRSHAGDRPYPCKFCEKSFTKSQHYTRHLRVVHRKNSTAASEVEAESYRCEECEETFTSQDDLIFHSAVHATQNLTCPLCQEKFATVDDVTAHIKSHVNGLEFMCDFCELVFTSKEKLDNHIASAHEEEFQNEMDQTQEDSMDADPEDDEDDTGIRVKEDGDNMVIEINKAHDFMMPEDQDDNEDRNDNTYSEDSEVDATFIDMQLTEGSPVKKVSIIVPENTSPAVASEMKIIPAQNRVRKQMKTMSPNVTASAAQTKIAEAVSTPAKDQASLLPSKLDAKVNEQAPHIIRKAEEVKRKALPQVEPSSAKKVIAKAESNNASDKSLRLLEKELQDLKRTNSRTEASKTPQSKPTEMLKGKQRSQIITSTPKTRLTEEKKSQLSSKPVAIEKKQVERRVTKENKEPKDNSEEINRSKRRTSIKPKVQNSATTTATPGSTPGARKRGRPRKERKEIPKKAKKTDEESEKEQEEADKTLNKEGGAAEMLDDGVNGSQVRCPGSSSSSSLNNLLGLLEQSLSRLLSPSKAYPDDNPEKPASTLLKSPLYRRGSKPNHCLPVPDRQLDQSKSARCTSAKSL</sequence>
<evidence type="ECO:0000256" key="8">
    <source>
        <dbReference type="ARBA" id="ARBA00023242"/>
    </source>
</evidence>
<dbReference type="InterPro" id="IPR036236">
    <property type="entry name" value="Znf_C2H2_sf"/>
</dbReference>
<dbReference type="InterPro" id="IPR012934">
    <property type="entry name" value="Znf_AD"/>
</dbReference>
<feature type="compositionally biased region" description="Basic and acidic residues" evidence="11">
    <location>
        <begin position="640"/>
        <end position="652"/>
    </location>
</feature>
<evidence type="ECO:0000256" key="2">
    <source>
        <dbReference type="ARBA" id="ARBA00022723"/>
    </source>
</evidence>
<dbReference type="InterPro" id="IPR050636">
    <property type="entry name" value="C2H2-ZF_domain-containing"/>
</dbReference>
<feature type="compositionally biased region" description="Low complexity" evidence="11">
    <location>
        <begin position="618"/>
        <end position="630"/>
    </location>
</feature>
<feature type="domain" description="ZAD" evidence="13">
    <location>
        <begin position="12"/>
        <end position="90"/>
    </location>
</feature>
<feature type="region of interest" description="Disordered" evidence="11">
    <location>
        <begin position="362"/>
        <end position="382"/>
    </location>
</feature>
<evidence type="ECO:0000256" key="3">
    <source>
        <dbReference type="ARBA" id="ARBA00022737"/>
    </source>
</evidence>
<keyword evidence="2 10" id="KW-0479">Metal-binding</keyword>
<dbReference type="PANTHER" id="PTHR47772">
    <property type="entry name" value="ZINC FINGER PROTEIN 200"/>
    <property type="match status" value="1"/>
</dbReference>
<feature type="compositionally biased region" description="Polar residues" evidence="11">
    <location>
        <begin position="552"/>
        <end position="562"/>
    </location>
</feature>
<feature type="compositionally biased region" description="Acidic residues" evidence="11">
    <location>
        <begin position="365"/>
        <end position="382"/>
    </location>
</feature>
<evidence type="ECO:0000256" key="1">
    <source>
        <dbReference type="ARBA" id="ARBA00004123"/>
    </source>
</evidence>
<keyword evidence="15" id="KW-1185">Reference proteome</keyword>
<feature type="domain" description="C2H2-type" evidence="12">
    <location>
        <begin position="292"/>
        <end position="320"/>
    </location>
</feature>
<organism evidence="14 15">
    <name type="scientific">Leptidea sinapis</name>
    <dbReference type="NCBI Taxonomy" id="189913"/>
    <lineage>
        <taxon>Eukaryota</taxon>
        <taxon>Metazoa</taxon>
        <taxon>Ecdysozoa</taxon>
        <taxon>Arthropoda</taxon>
        <taxon>Hexapoda</taxon>
        <taxon>Insecta</taxon>
        <taxon>Pterygota</taxon>
        <taxon>Neoptera</taxon>
        <taxon>Endopterygota</taxon>
        <taxon>Lepidoptera</taxon>
        <taxon>Glossata</taxon>
        <taxon>Ditrysia</taxon>
        <taxon>Papilionoidea</taxon>
        <taxon>Pieridae</taxon>
        <taxon>Dismorphiinae</taxon>
        <taxon>Leptidea</taxon>
    </lineage>
</organism>
<gene>
    <name evidence="14" type="ORF">LSINAPIS_LOCUS6206</name>
</gene>
<keyword evidence="4 9" id="KW-0863">Zinc-finger</keyword>
<evidence type="ECO:0000256" key="5">
    <source>
        <dbReference type="ARBA" id="ARBA00022833"/>
    </source>
</evidence>
<feature type="compositionally biased region" description="Polar residues" evidence="11">
    <location>
        <begin position="754"/>
        <end position="766"/>
    </location>
</feature>
<evidence type="ECO:0000256" key="11">
    <source>
        <dbReference type="SAM" id="MobiDB-lite"/>
    </source>
</evidence>
<accession>A0A5E4Q999</accession>
<evidence type="ECO:0000256" key="7">
    <source>
        <dbReference type="ARBA" id="ARBA00023163"/>
    </source>
</evidence>
<dbReference type="AlphaFoldDB" id="A0A5E4Q999"/>
<dbReference type="EMBL" id="FZQP02001892">
    <property type="protein sequence ID" value="VVC94199.1"/>
    <property type="molecule type" value="Genomic_DNA"/>
</dbReference>
<feature type="region of interest" description="Disordered" evidence="11">
    <location>
        <begin position="317"/>
        <end position="349"/>
    </location>
</feature>
<dbReference type="Pfam" id="PF00096">
    <property type="entry name" value="zf-C2H2"/>
    <property type="match status" value="1"/>
</dbReference>
<evidence type="ECO:0000313" key="15">
    <source>
        <dbReference type="Proteomes" id="UP000324832"/>
    </source>
</evidence>
<evidence type="ECO:0000313" key="14">
    <source>
        <dbReference type="EMBL" id="VVC94199.1"/>
    </source>
</evidence>
<feature type="compositionally biased region" description="Basic and acidic residues" evidence="11">
    <location>
        <begin position="578"/>
        <end position="604"/>
    </location>
</feature>
<dbReference type="GO" id="GO:0008270">
    <property type="term" value="F:zinc ion binding"/>
    <property type="evidence" value="ECO:0007669"/>
    <property type="project" value="UniProtKB-UniRule"/>
</dbReference>
<dbReference type="SUPFAM" id="SSF57667">
    <property type="entry name" value="beta-beta-alpha zinc fingers"/>
    <property type="match status" value="3"/>
</dbReference>
<dbReference type="PANTHER" id="PTHR47772:SF13">
    <property type="entry name" value="GASTRULA ZINC FINGER PROTEIN XLCGF49.1-LIKE-RELATED"/>
    <property type="match status" value="1"/>
</dbReference>
<feature type="compositionally biased region" description="Acidic residues" evidence="11">
    <location>
        <begin position="319"/>
        <end position="341"/>
    </location>
</feature>
<comment type="subcellular location">
    <subcellularLocation>
        <location evidence="1">Nucleus</location>
    </subcellularLocation>
</comment>
<evidence type="ECO:0000256" key="6">
    <source>
        <dbReference type="ARBA" id="ARBA00023015"/>
    </source>
</evidence>
<evidence type="ECO:0008006" key="16">
    <source>
        <dbReference type="Google" id="ProtNLM"/>
    </source>
</evidence>
<keyword evidence="8" id="KW-0539">Nucleus</keyword>